<comment type="caution">
    <text evidence="1">The sequence shown here is derived from an EMBL/GenBank/DDBJ whole genome shotgun (WGS) entry which is preliminary data.</text>
</comment>
<dbReference type="OrthoDB" id="9775889at2"/>
<keyword evidence="2" id="KW-1185">Reference proteome</keyword>
<accession>A0A2T5FV58</accession>
<evidence type="ECO:0000313" key="2">
    <source>
        <dbReference type="Proteomes" id="UP000244162"/>
    </source>
</evidence>
<dbReference type="Gene3D" id="3.20.20.80">
    <property type="entry name" value="Glycosidases"/>
    <property type="match status" value="1"/>
</dbReference>
<name>A0A2T5FV58_9SPHN</name>
<sequence length="308" mass="32993">MPVGPIIMGYHDSWRERPATGPYATALVATPAYVNLVALSFVRPDLVYRGDLDLSGTGLSYQFSGAVLRDAIALLKRRNPGTRVILSVGALESWRWARFDERALALLVRQIGADGVDMDYEPAMPGCAAGAGGRIGCAVDGNWISYVRRIRAMLPRPYIVSVAGWSVGAYGEGQFAAALPHSPWRGMMLGLLRSPAARLIDLVAICAYDAGPAYDPMTALAAYRHYWKGPLMLGVQVPFKGAGGPFRTPAETEALARRVARWPGAGMMIYSLLEPPDPSVPARAHPTGRALAEAACRGLKGGACPLYP</sequence>
<dbReference type="SUPFAM" id="SSF51445">
    <property type="entry name" value="(Trans)glycosidases"/>
    <property type="match status" value="1"/>
</dbReference>
<proteinExistence type="predicted"/>
<protein>
    <submittedName>
        <fullName evidence="1">Uncharacterized protein</fullName>
    </submittedName>
</protein>
<reference evidence="1 2" key="1">
    <citation type="submission" date="2017-09" db="EMBL/GenBank/DDBJ databases">
        <title>Sphingomonas panjinensis sp.nov., isolated from oil-contaminated soil.</title>
        <authorList>
            <person name="Wang L."/>
            <person name="Chen L."/>
        </authorList>
    </citation>
    <scope>NUCLEOTIDE SEQUENCE [LARGE SCALE GENOMIC DNA]</scope>
    <source>
        <strain evidence="1 2">FW-11</strain>
    </source>
</reference>
<dbReference type="AlphaFoldDB" id="A0A2T5FV58"/>
<evidence type="ECO:0000313" key="1">
    <source>
        <dbReference type="EMBL" id="PTQ08625.1"/>
    </source>
</evidence>
<dbReference type="EMBL" id="NWBU01000015">
    <property type="protein sequence ID" value="PTQ08625.1"/>
    <property type="molecule type" value="Genomic_DNA"/>
</dbReference>
<organism evidence="1 2">
    <name type="scientific">Sphingomonas oleivorans</name>
    <dbReference type="NCBI Taxonomy" id="1735121"/>
    <lineage>
        <taxon>Bacteria</taxon>
        <taxon>Pseudomonadati</taxon>
        <taxon>Pseudomonadota</taxon>
        <taxon>Alphaproteobacteria</taxon>
        <taxon>Sphingomonadales</taxon>
        <taxon>Sphingomonadaceae</taxon>
        <taxon>Sphingomonas</taxon>
    </lineage>
</organism>
<dbReference type="InterPro" id="IPR017853">
    <property type="entry name" value="GH"/>
</dbReference>
<dbReference type="Proteomes" id="UP000244162">
    <property type="component" value="Unassembled WGS sequence"/>
</dbReference>
<gene>
    <name evidence="1" type="ORF">CLG96_15525</name>
</gene>